<comment type="caution">
    <text evidence="1">The sequence shown here is derived from an EMBL/GenBank/DDBJ whole genome shotgun (WGS) entry which is preliminary data.</text>
</comment>
<name>A0A2R6NJ99_9APHY</name>
<dbReference type="Proteomes" id="UP000186601">
    <property type="component" value="Unassembled WGS sequence"/>
</dbReference>
<dbReference type="AlphaFoldDB" id="A0A2R6NJ99"/>
<gene>
    <name evidence="1" type="ORF">PHLCEN_2v12063</name>
</gene>
<evidence type="ECO:0000313" key="2">
    <source>
        <dbReference type="Proteomes" id="UP000186601"/>
    </source>
</evidence>
<proteinExistence type="predicted"/>
<sequence length="59" mass="6578">MLRAEEVKVEPKGVGELEKRSFGTQFQAARFQSPRPNGVIRAPTPASPPLWFPVISGWQ</sequence>
<reference evidence="1 2" key="1">
    <citation type="submission" date="2018-02" db="EMBL/GenBank/DDBJ databases">
        <title>Genome sequence of the basidiomycete white-rot fungus Phlebia centrifuga.</title>
        <authorList>
            <person name="Granchi Z."/>
            <person name="Peng M."/>
            <person name="de Vries R.P."/>
            <person name="Hilden K."/>
            <person name="Makela M.R."/>
            <person name="Grigoriev I."/>
            <person name="Riley R."/>
        </authorList>
    </citation>
    <scope>NUCLEOTIDE SEQUENCE [LARGE SCALE GENOMIC DNA]</scope>
    <source>
        <strain evidence="1 2">FBCC195</strain>
    </source>
</reference>
<protein>
    <submittedName>
        <fullName evidence="1">Uncharacterized protein</fullName>
    </submittedName>
</protein>
<organism evidence="1 2">
    <name type="scientific">Hermanssonia centrifuga</name>
    <dbReference type="NCBI Taxonomy" id="98765"/>
    <lineage>
        <taxon>Eukaryota</taxon>
        <taxon>Fungi</taxon>
        <taxon>Dikarya</taxon>
        <taxon>Basidiomycota</taxon>
        <taxon>Agaricomycotina</taxon>
        <taxon>Agaricomycetes</taxon>
        <taxon>Polyporales</taxon>
        <taxon>Meruliaceae</taxon>
        <taxon>Hermanssonia</taxon>
    </lineage>
</organism>
<keyword evidence="2" id="KW-1185">Reference proteome</keyword>
<evidence type="ECO:0000313" key="1">
    <source>
        <dbReference type="EMBL" id="PSR72082.1"/>
    </source>
</evidence>
<accession>A0A2R6NJ99</accession>
<dbReference type="EMBL" id="MLYV02001222">
    <property type="protein sequence ID" value="PSR72082.1"/>
    <property type="molecule type" value="Genomic_DNA"/>
</dbReference>